<dbReference type="SUPFAM" id="SSF55729">
    <property type="entry name" value="Acyl-CoA N-acyltransferases (Nat)"/>
    <property type="match status" value="1"/>
</dbReference>
<feature type="domain" description="N-acetyltransferase" evidence="1">
    <location>
        <begin position="1"/>
        <end position="164"/>
    </location>
</feature>
<dbReference type="AlphaFoldDB" id="A0A8H2JC09"/>
<protein>
    <submittedName>
        <fullName evidence="2 3">N-acetyltransferase</fullName>
    </submittedName>
</protein>
<dbReference type="Proteomes" id="UP000309231">
    <property type="component" value="Chromosome"/>
</dbReference>
<evidence type="ECO:0000259" key="1">
    <source>
        <dbReference type="PROSITE" id="PS51186"/>
    </source>
</evidence>
<dbReference type="GO" id="GO:0016747">
    <property type="term" value="F:acyltransferase activity, transferring groups other than amino-acyl groups"/>
    <property type="evidence" value="ECO:0007669"/>
    <property type="project" value="InterPro"/>
</dbReference>
<proteinExistence type="predicted"/>
<dbReference type="EMBL" id="POTL01000001">
    <property type="protein sequence ID" value="TLH53159.1"/>
    <property type="molecule type" value="Genomic_DNA"/>
</dbReference>
<evidence type="ECO:0000313" key="2">
    <source>
        <dbReference type="EMBL" id="QPG71773.1"/>
    </source>
</evidence>
<evidence type="ECO:0000313" key="3">
    <source>
        <dbReference type="EMBL" id="TLH53159.1"/>
    </source>
</evidence>
<accession>A0A8H2JC09</accession>
<dbReference type="PANTHER" id="PTHR43072:SF8">
    <property type="entry name" value="ACYLTRANSFERASE FABY-RELATED"/>
    <property type="match status" value="1"/>
</dbReference>
<dbReference type="RefSeq" id="WP_020101673.1">
    <property type="nucleotide sequence ID" value="NZ_ANBS01000012.1"/>
</dbReference>
<dbReference type="InterPro" id="IPR000182">
    <property type="entry name" value="GNAT_dom"/>
</dbReference>
<evidence type="ECO:0000313" key="4">
    <source>
        <dbReference type="Proteomes" id="UP000309231"/>
    </source>
</evidence>
<reference evidence="3" key="1">
    <citation type="submission" date="2018-01" db="EMBL/GenBank/DDBJ databases">
        <title>Comparative genomics of Mycobacterium mucogenicum and Mycobacterium neoaurum clade members emphasizing tRNA and non-coding RNA.</title>
        <authorList>
            <person name="Behra P.R.K."/>
            <person name="Pettersson B.M.F."/>
            <person name="Das S."/>
            <person name="Dasgupta S."/>
            <person name="Kirsebom L.A."/>
        </authorList>
    </citation>
    <scope>NUCLEOTIDE SEQUENCE</scope>
    <source>
        <strain evidence="3">DSM 44124</strain>
    </source>
</reference>
<gene>
    <name evidence="2" type="ORF">C1S78_013035</name>
    <name evidence="3" type="ORF">C1S78_12995</name>
</gene>
<dbReference type="PROSITE" id="PS51186">
    <property type="entry name" value="GNAT"/>
    <property type="match status" value="1"/>
</dbReference>
<dbReference type="Gene3D" id="3.40.630.30">
    <property type="match status" value="1"/>
</dbReference>
<sequence>MTTRTATTADLPAIADIYAHYVLNSVASFELESPAAEEWQARFARVFAAGLPFLVVEREGKVAGYAYCLPWKSRPAYQGTVEDSIYLAPWATGQGAGKELLGALLDAARAAGVREVIAVIADSGDPSSIALHKKLGFDEAGRLRQVGHKHGRDIDTVLLQCSLG</sequence>
<organism evidence="3">
    <name type="scientific">Mycolicibacterium mucogenicum DSM 44124</name>
    <dbReference type="NCBI Taxonomy" id="1226753"/>
    <lineage>
        <taxon>Bacteria</taxon>
        <taxon>Bacillati</taxon>
        <taxon>Actinomycetota</taxon>
        <taxon>Actinomycetes</taxon>
        <taxon>Mycobacteriales</taxon>
        <taxon>Mycobacteriaceae</taxon>
        <taxon>Mycolicibacterium</taxon>
    </lineage>
</organism>
<dbReference type="KEGG" id="mmuc:C1S78_013035"/>
<dbReference type="Pfam" id="PF00583">
    <property type="entry name" value="Acetyltransf_1"/>
    <property type="match status" value="1"/>
</dbReference>
<reference evidence="2 4" key="3">
    <citation type="journal article" date="2019" name="Sci. Rep.">
        <title>Insight into the biology of Mycobacterium mucogenicum and Mycobacterium neoaurum clade members.</title>
        <authorList>
            <person name="Behra P.R.K."/>
            <person name="Pettersson B.M.F."/>
            <person name="Ramesh M."/>
            <person name="Dasgupta S."/>
            <person name="Kirsebom L.A."/>
        </authorList>
    </citation>
    <scope>NUCLEOTIDE SEQUENCE [LARGE SCALE GENOMIC DNA]</scope>
    <source>
        <strain evidence="2 4">DSM 44124</strain>
    </source>
</reference>
<keyword evidence="3" id="KW-0808">Transferase</keyword>
<dbReference type="EMBL" id="CP062008">
    <property type="protein sequence ID" value="QPG71773.1"/>
    <property type="molecule type" value="Genomic_DNA"/>
</dbReference>
<dbReference type="PANTHER" id="PTHR43072">
    <property type="entry name" value="N-ACETYLTRANSFERASE"/>
    <property type="match status" value="1"/>
</dbReference>
<keyword evidence="4" id="KW-1185">Reference proteome</keyword>
<dbReference type="InterPro" id="IPR016181">
    <property type="entry name" value="Acyl_CoA_acyltransferase"/>
</dbReference>
<name>A0A8H2JC09_MYCMU</name>
<dbReference type="CDD" id="cd04301">
    <property type="entry name" value="NAT_SF"/>
    <property type="match status" value="1"/>
</dbReference>
<dbReference type="GeneID" id="76725844"/>
<reference evidence="2 4" key="2">
    <citation type="journal article" date="2019" name="BMC Evol. Biol.">
        <title>Comparative genomics of Mycobacterium mucogenicum and Mycobacterium neoaurum clade members emphasizing tRNA and non-coding RNA.</title>
        <authorList>
            <person name="Behra P.R.K."/>
            <person name="Pettersson B.M.F."/>
            <person name="Das S."/>
            <person name="Dasgupta S."/>
            <person name="Kirsebom L.A."/>
        </authorList>
    </citation>
    <scope>NUCLEOTIDE SEQUENCE [LARGE SCALE GENOMIC DNA]</scope>
    <source>
        <strain evidence="2 4">DSM 44124</strain>
    </source>
</reference>